<comment type="caution">
    <text evidence="12">Lacks conserved residue(s) required for the propagation of feature annotation.</text>
</comment>
<evidence type="ECO:0000256" key="6">
    <source>
        <dbReference type="ARBA" id="ARBA00022868"/>
    </source>
</evidence>
<keyword evidence="4" id="KW-1003">Cell membrane</keyword>
<keyword evidence="7" id="KW-0965">Cell junction</keyword>
<keyword evidence="8 12" id="KW-1133">Transmembrane helix</keyword>
<accession>A0A914V946</accession>
<evidence type="ECO:0000256" key="11">
    <source>
        <dbReference type="ARBA" id="ARBA00023303"/>
    </source>
</evidence>
<comment type="similarity">
    <text evidence="12">Belongs to the pannexin family.</text>
</comment>
<evidence type="ECO:0000256" key="4">
    <source>
        <dbReference type="ARBA" id="ARBA00022475"/>
    </source>
</evidence>
<evidence type="ECO:0000256" key="5">
    <source>
        <dbReference type="ARBA" id="ARBA00022692"/>
    </source>
</evidence>
<evidence type="ECO:0000256" key="9">
    <source>
        <dbReference type="ARBA" id="ARBA00023065"/>
    </source>
</evidence>
<dbReference type="GO" id="GO:0034220">
    <property type="term" value="P:monoatomic ion transmembrane transport"/>
    <property type="evidence" value="ECO:0007669"/>
    <property type="project" value="UniProtKB-KW"/>
</dbReference>
<organism evidence="13 14">
    <name type="scientific">Plectus sambesii</name>
    <dbReference type="NCBI Taxonomy" id="2011161"/>
    <lineage>
        <taxon>Eukaryota</taxon>
        <taxon>Metazoa</taxon>
        <taxon>Ecdysozoa</taxon>
        <taxon>Nematoda</taxon>
        <taxon>Chromadorea</taxon>
        <taxon>Plectida</taxon>
        <taxon>Plectina</taxon>
        <taxon>Plectoidea</taxon>
        <taxon>Plectidae</taxon>
        <taxon>Plectus</taxon>
    </lineage>
</organism>
<name>A0A914V946_9BILA</name>
<evidence type="ECO:0000256" key="12">
    <source>
        <dbReference type="RuleBase" id="RU010713"/>
    </source>
</evidence>
<keyword evidence="13" id="KW-1185">Reference proteome</keyword>
<keyword evidence="10 12" id="KW-0472">Membrane</keyword>
<proteinExistence type="inferred from homology"/>
<feature type="transmembrane region" description="Helical" evidence="12">
    <location>
        <begin position="55"/>
        <end position="77"/>
    </location>
</feature>
<dbReference type="PRINTS" id="PR01262">
    <property type="entry name" value="INNEXIN"/>
</dbReference>
<evidence type="ECO:0000313" key="13">
    <source>
        <dbReference type="Proteomes" id="UP000887566"/>
    </source>
</evidence>
<evidence type="ECO:0000256" key="1">
    <source>
        <dbReference type="ARBA" id="ARBA00004610"/>
    </source>
</evidence>
<dbReference type="GO" id="GO:0005886">
    <property type="term" value="C:plasma membrane"/>
    <property type="evidence" value="ECO:0007669"/>
    <property type="project" value="UniProtKB-SubCell"/>
</dbReference>
<dbReference type="AlphaFoldDB" id="A0A914V946"/>
<evidence type="ECO:0000256" key="8">
    <source>
        <dbReference type="ARBA" id="ARBA00022989"/>
    </source>
</evidence>
<gene>
    <name evidence="12" type="primary">inx</name>
</gene>
<dbReference type="Pfam" id="PF00876">
    <property type="entry name" value="Innexin"/>
    <property type="match status" value="1"/>
</dbReference>
<dbReference type="InterPro" id="IPR000990">
    <property type="entry name" value="Innexin"/>
</dbReference>
<keyword evidence="9 12" id="KW-0406">Ion transport</keyword>
<keyword evidence="6" id="KW-0303">Gap junction</keyword>
<dbReference type="GO" id="GO:0005243">
    <property type="term" value="F:gap junction channel activity"/>
    <property type="evidence" value="ECO:0007669"/>
    <property type="project" value="TreeGrafter"/>
</dbReference>
<evidence type="ECO:0000256" key="7">
    <source>
        <dbReference type="ARBA" id="ARBA00022949"/>
    </source>
</evidence>
<keyword evidence="3 12" id="KW-0813">Transport</keyword>
<sequence>SYVGEPIQCWVPAHFTDGWEEYVENYCFVENTYWVKMENDLPNSVAERQKLQLSYYQWVPFVLLLQAVMFILPHILWRMLNWLSGIQVRAIITMASTPDDGSTGVSIQTVNMIARHLKA</sequence>
<evidence type="ECO:0000313" key="14">
    <source>
        <dbReference type="WBParaSite" id="PSAMB.scaffold16965size1221.g37092.t1"/>
    </source>
</evidence>
<comment type="subcellular location">
    <subcellularLocation>
        <location evidence="1">Cell junction</location>
        <location evidence="1">Gap junction</location>
    </subcellularLocation>
    <subcellularLocation>
        <location evidence="2 12">Cell membrane</location>
        <topology evidence="2 12">Multi-pass membrane protein</topology>
    </subcellularLocation>
</comment>
<dbReference type="PROSITE" id="PS51013">
    <property type="entry name" value="PANNEXIN"/>
    <property type="match status" value="1"/>
</dbReference>
<evidence type="ECO:0000256" key="2">
    <source>
        <dbReference type="ARBA" id="ARBA00004651"/>
    </source>
</evidence>
<evidence type="ECO:0000256" key="3">
    <source>
        <dbReference type="ARBA" id="ARBA00022448"/>
    </source>
</evidence>
<keyword evidence="5 12" id="KW-0812">Transmembrane</keyword>
<dbReference type="Proteomes" id="UP000887566">
    <property type="component" value="Unplaced"/>
</dbReference>
<protein>
    <recommendedName>
        <fullName evidence="12">Innexin</fullName>
    </recommendedName>
</protein>
<comment type="function">
    <text evidence="12">Structural component of the gap junctions.</text>
</comment>
<reference evidence="14" key="1">
    <citation type="submission" date="2022-11" db="UniProtKB">
        <authorList>
            <consortium name="WormBaseParasite"/>
        </authorList>
    </citation>
    <scope>IDENTIFICATION</scope>
</reference>
<dbReference type="PANTHER" id="PTHR11893:SF36">
    <property type="entry name" value="INNEXIN-5"/>
    <property type="match status" value="1"/>
</dbReference>
<dbReference type="PANTHER" id="PTHR11893">
    <property type="entry name" value="INNEXIN"/>
    <property type="match status" value="1"/>
</dbReference>
<dbReference type="GO" id="GO:0005921">
    <property type="term" value="C:gap junction"/>
    <property type="evidence" value="ECO:0007669"/>
    <property type="project" value="UniProtKB-SubCell"/>
</dbReference>
<keyword evidence="11 12" id="KW-0407">Ion channel</keyword>
<evidence type="ECO:0000256" key="10">
    <source>
        <dbReference type="ARBA" id="ARBA00023136"/>
    </source>
</evidence>
<dbReference type="WBParaSite" id="PSAMB.scaffold16965size1221.g37092.t1">
    <property type="protein sequence ID" value="PSAMB.scaffold16965size1221.g37092.t1"/>
    <property type="gene ID" value="PSAMB.scaffold16965size1221.g37092"/>
</dbReference>